<dbReference type="GO" id="GO:0005524">
    <property type="term" value="F:ATP binding"/>
    <property type="evidence" value="ECO:0007669"/>
    <property type="project" value="UniProtKB-KW"/>
</dbReference>
<proteinExistence type="predicted"/>
<keyword evidence="3" id="KW-0067">ATP-binding</keyword>
<dbReference type="EMBL" id="AP018227">
    <property type="protein sequence ID" value="BAY84921.1"/>
    <property type="molecule type" value="Genomic_DNA"/>
</dbReference>
<dbReference type="InterPro" id="IPR015856">
    <property type="entry name" value="ABC_transpr_CbiO/EcfA_su"/>
</dbReference>
<dbReference type="GO" id="GO:0016887">
    <property type="term" value="F:ATP hydrolysis activity"/>
    <property type="evidence" value="ECO:0007669"/>
    <property type="project" value="InterPro"/>
</dbReference>
<evidence type="ECO:0000259" key="4">
    <source>
        <dbReference type="PROSITE" id="PS50893"/>
    </source>
</evidence>
<dbReference type="InterPro" id="IPR003439">
    <property type="entry name" value="ABC_transporter-like_ATP-bd"/>
</dbReference>
<dbReference type="GO" id="GO:0022857">
    <property type="term" value="F:transmembrane transporter activity"/>
    <property type="evidence" value="ECO:0007669"/>
    <property type="project" value="TreeGrafter"/>
</dbReference>
<evidence type="ECO:0000256" key="2">
    <source>
        <dbReference type="ARBA" id="ARBA00022741"/>
    </source>
</evidence>
<dbReference type="InterPro" id="IPR027417">
    <property type="entry name" value="P-loop_NTPase"/>
</dbReference>
<reference evidence="5 6" key="1">
    <citation type="submission" date="2017-06" db="EMBL/GenBank/DDBJ databases">
        <title>Genome sequencing of cyanobaciteial culture collection at National Institute for Environmental Studies (NIES).</title>
        <authorList>
            <person name="Hirose Y."/>
            <person name="Shimura Y."/>
            <person name="Fujisawa T."/>
            <person name="Nakamura Y."/>
            <person name="Kawachi M."/>
        </authorList>
    </citation>
    <scope>NUCLEOTIDE SEQUENCE [LARGE SCALE GENOMIC DNA]</scope>
    <source>
        <strain evidence="5 6">NIES-267</strain>
    </source>
</reference>
<keyword evidence="6" id="KW-1185">Reference proteome</keyword>
<dbReference type="PANTHER" id="PTHR24220:SF86">
    <property type="entry name" value="ABC TRANSPORTER ABCH.1"/>
    <property type="match status" value="1"/>
</dbReference>
<feature type="domain" description="ABC transporter" evidence="4">
    <location>
        <begin position="9"/>
        <end position="251"/>
    </location>
</feature>
<keyword evidence="1" id="KW-0813">Transport</keyword>
<dbReference type="Gene3D" id="3.40.50.300">
    <property type="entry name" value="P-loop containing nucleotide triphosphate hydrolases"/>
    <property type="match status" value="1"/>
</dbReference>
<name>A0A1Z4LUU0_9CYAN</name>
<organism evidence="5 6">
    <name type="scientific">Calothrix parasitica NIES-267</name>
    <dbReference type="NCBI Taxonomy" id="1973488"/>
    <lineage>
        <taxon>Bacteria</taxon>
        <taxon>Bacillati</taxon>
        <taxon>Cyanobacteriota</taxon>
        <taxon>Cyanophyceae</taxon>
        <taxon>Nostocales</taxon>
        <taxon>Calotrichaceae</taxon>
        <taxon>Calothrix</taxon>
    </lineage>
</organism>
<dbReference type="Proteomes" id="UP000218418">
    <property type="component" value="Chromosome"/>
</dbReference>
<protein>
    <submittedName>
        <fullName evidence="5">ABC transporter-related protein</fullName>
    </submittedName>
</protein>
<dbReference type="SUPFAM" id="SSF52540">
    <property type="entry name" value="P-loop containing nucleoside triphosphate hydrolases"/>
    <property type="match status" value="1"/>
</dbReference>
<dbReference type="AlphaFoldDB" id="A0A1Z4LUU0"/>
<dbReference type="InterPro" id="IPR003593">
    <property type="entry name" value="AAA+_ATPase"/>
</dbReference>
<evidence type="ECO:0000256" key="1">
    <source>
        <dbReference type="ARBA" id="ARBA00022448"/>
    </source>
</evidence>
<keyword evidence="2" id="KW-0547">Nucleotide-binding</keyword>
<dbReference type="OrthoDB" id="422644at2"/>
<evidence type="ECO:0000313" key="6">
    <source>
        <dbReference type="Proteomes" id="UP000218418"/>
    </source>
</evidence>
<dbReference type="GO" id="GO:0005886">
    <property type="term" value="C:plasma membrane"/>
    <property type="evidence" value="ECO:0007669"/>
    <property type="project" value="TreeGrafter"/>
</dbReference>
<dbReference type="PROSITE" id="PS50893">
    <property type="entry name" value="ABC_TRANSPORTER_2"/>
    <property type="match status" value="1"/>
</dbReference>
<dbReference type="Pfam" id="PF00005">
    <property type="entry name" value="ABC_tran"/>
    <property type="match status" value="1"/>
</dbReference>
<dbReference type="PANTHER" id="PTHR24220">
    <property type="entry name" value="IMPORT ATP-BINDING PROTEIN"/>
    <property type="match status" value="1"/>
</dbReference>
<accession>A0A1Z4LUU0</accession>
<dbReference type="InterPro" id="IPR015854">
    <property type="entry name" value="ABC_transpr_LolD-like"/>
</dbReference>
<evidence type="ECO:0000313" key="5">
    <source>
        <dbReference type="EMBL" id="BAY84921.1"/>
    </source>
</evidence>
<dbReference type="SMART" id="SM00382">
    <property type="entry name" value="AAA"/>
    <property type="match status" value="1"/>
</dbReference>
<dbReference type="CDD" id="cd03225">
    <property type="entry name" value="ABC_cobalt_CbiO_domain1"/>
    <property type="match status" value="1"/>
</dbReference>
<sequence>MEKKPQIQLKLEQVSYSEKLNARTKHKLPEYPILQDISFEVYQGSRIAITGPSGAGKSYLLRLLNRLSEPTNGKIYLENREYRQIPTIELRQSVIFVGQEPKFLGMSVRDALAYPLVLRDLPKLQIQQRLNYWMEQLHIPDDWLGRTEAQLSTGQRQLVNLARGLVIQPKILLLDEPTSNLDIATTSRIVEILNWLYEKHQTTVLMVNHQLDVAQMFCTQLLYLQQGRLMSNQTASQVSWENLQETLKQAEADDDFEF</sequence>
<gene>
    <name evidence="5" type="ORF">NIES267_44190</name>
</gene>
<evidence type="ECO:0000256" key="3">
    <source>
        <dbReference type="ARBA" id="ARBA00022840"/>
    </source>
</evidence>